<comment type="caution">
    <text evidence="2">The sequence shown here is derived from an EMBL/GenBank/DDBJ whole genome shotgun (WGS) entry which is preliminary data.</text>
</comment>
<dbReference type="PROSITE" id="PS50181">
    <property type="entry name" value="FBOX"/>
    <property type="match status" value="2"/>
</dbReference>
<accession>A0A166J9D5</accession>
<dbReference type="SMART" id="SM00256">
    <property type="entry name" value="FBOX"/>
    <property type="match status" value="2"/>
</dbReference>
<dbReference type="CDD" id="cd22157">
    <property type="entry name" value="F-box_AtFBW1-like"/>
    <property type="match status" value="1"/>
</dbReference>
<feature type="domain" description="F-box" evidence="1">
    <location>
        <begin position="396"/>
        <end position="442"/>
    </location>
</feature>
<proteinExistence type="predicted"/>
<dbReference type="InterPro" id="IPR001810">
    <property type="entry name" value="F-box_dom"/>
</dbReference>
<evidence type="ECO:0000313" key="2">
    <source>
        <dbReference type="EMBL" id="KZN11929.1"/>
    </source>
</evidence>
<dbReference type="Gene3D" id="1.20.1280.50">
    <property type="match status" value="2"/>
</dbReference>
<dbReference type="InterPro" id="IPR055290">
    <property type="entry name" value="At3g26010-like"/>
</dbReference>
<dbReference type="NCBIfam" id="TIGR01640">
    <property type="entry name" value="F_box_assoc_1"/>
    <property type="match status" value="1"/>
</dbReference>
<dbReference type="SUPFAM" id="SSF81383">
    <property type="entry name" value="F-box domain"/>
    <property type="match status" value="2"/>
</dbReference>
<dbReference type="InterPro" id="IPR036047">
    <property type="entry name" value="F-box-like_dom_sf"/>
</dbReference>
<dbReference type="AlphaFoldDB" id="A0A166J9D5"/>
<reference evidence="2" key="1">
    <citation type="journal article" date="2016" name="Nat. Genet.">
        <title>A high-quality carrot genome assembly provides new insights into carotenoid accumulation and asterid genome evolution.</title>
        <authorList>
            <person name="Iorizzo M."/>
            <person name="Ellison S."/>
            <person name="Senalik D."/>
            <person name="Zeng P."/>
            <person name="Satapoomin P."/>
            <person name="Huang J."/>
            <person name="Bowman M."/>
            <person name="Iovene M."/>
            <person name="Sanseverino W."/>
            <person name="Cavagnaro P."/>
            <person name="Yildiz M."/>
            <person name="Macko-Podgorni A."/>
            <person name="Moranska E."/>
            <person name="Grzebelus E."/>
            <person name="Grzebelus D."/>
            <person name="Ashrafi H."/>
            <person name="Zheng Z."/>
            <person name="Cheng S."/>
            <person name="Spooner D."/>
            <person name="Van Deynze A."/>
            <person name="Simon P."/>
        </authorList>
    </citation>
    <scope>NUCLEOTIDE SEQUENCE [LARGE SCALE GENOMIC DNA]</scope>
    <source>
        <tissue evidence="2">Leaf</tissue>
    </source>
</reference>
<dbReference type="Gramene" id="KZN11929">
    <property type="protein sequence ID" value="KZN11929"/>
    <property type="gene ID" value="DCAR_004585"/>
</dbReference>
<name>A0A166J9D5_DAUCS</name>
<dbReference type="InterPro" id="IPR017451">
    <property type="entry name" value="F-box-assoc_interact_dom"/>
</dbReference>
<feature type="domain" description="F-box" evidence="1">
    <location>
        <begin position="1"/>
        <end position="47"/>
    </location>
</feature>
<organism evidence="2">
    <name type="scientific">Daucus carota subsp. sativus</name>
    <name type="common">Carrot</name>
    <dbReference type="NCBI Taxonomy" id="79200"/>
    <lineage>
        <taxon>Eukaryota</taxon>
        <taxon>Viridiplantae</taxon>
        <taxon>Streptophyta</taxon>
        <taxon>Embryophyta</taxon>
        <taxon>Tracheophyta</taxon>
        <taxon>Spermatophyta</taxon>
        <taxon>Magnoliopsida</taxon>
        <taxon>eudicotyledons</taxon>
        <taxon>Gunneridae</taxon>
        <taxon>Pentapetalae</taxon>
        <taxon>asterids</taxon>
        <taxon>campanulids</taxon>
        <taxon>Apiales</taxon>
        <taxon>Apiaceae</taxon>
        <taxon>Apioideae</taxon>
        <taxon>Scandiceae</taxon>
        <taxon>Daucinae</taxon>
        <taxon>Daucus</taxon>
        <taxon>Daucus sect. Daucus</taxon>
    </lineage>
</organism>
<dbReference type="PANTHER" id="PTHR35546">
    <property type="entry name" value="F-BOX PROTEIN INTERACTION DOMAIN PROTEIN-RELATED"/>
    <property type="match status" value="1"/>
</dbReference>
<dbReference type="Pfam" id="PF00646">
    <property type="entry name" value="F-box"/>
    <property type="match status" value="2"/>
</dbReference>
<protein>
    <recommendedName>
        <fullName evidence="1">F-box domain-containing protein</fullName>
    </recommendedName>
</protein>
<dbReference type="PANTHER" id="PTHR35546:SF130">
    <property type="entry name" value="EXPRESSED PROTEIN"/>
    <property type="match status" value="1"/>
</dbReference>
<sequence>MAQLPDPLLLEIFQKLPLKSVFLSESVSKHWLSLISDPFFARSYTRNITTTNNYTPPWTLFSTFHEVSLDERAIIRDPELVNIDISLRFMIPVIYSVNQAAVSLKLLDSSKGLLLACSLNDDSQVLDYFVCNPLTKKWVGLPKFLSQPKWVKAVIMVDDDSGDYFVVRIVQLTCYSKVFNFEVFSSESSQWKYVKVCCEKGLRFFVMRRHTVCYNGLIHCLADNHTILVFDPRSDGSKCRLIDLPCDRVSRIVGVIGVSCGFMRYVEVADTYLEPTEEPSLGVWLLKDYDAGEWILEYRIELSEFCSSDLYVTSMFSRLGDITRAVAFHPFDRDIVYLNCSSHLICCQLSTKMVEVVECASDKMRDSLFNFEVFPFALPPWPTPISRKLRVHESLDPLLVELPDSMLMEILQKLPLKSIFCFKSVSKHWFSLISNPKFAKSYTLQIFTKNNYSPPCAIFSSLDQMGFQERVLMRDQELAHTNFSLQFLGPIIGQASTKLLDSSNGLLLLCSMSDSQILDYYVCNPLTMKWVCLPQPLRQPKWVKAAILVEKVSGNFLVVRVAELLFRSKVFNFEIFSSKLGEWRDLTMNCSRRIRFFVKARHTVCYNGMILWLVDNHTILAFDPEGNTNDCHFIDLPPDTESMHLGVLGVSCGLLCYMEVSNNKYEEFREQSLGVWTLKDYDAGEWCLECRIQLNEFWCGDDASDNRWDPDTALCTRPLGFHPFDFDMVFLEQGRRLYCCNVSTRVVKIVDCESHLNNSLFKFEMFPFVLPPWPTPVPQPIWETDQSAN</sequence>
<dbReference type="EMBL" id="LNRQ01000001">
    <property type="protein sequence ID" value="KZN11929.1"/>
    <property type="molecule type" value="Genomic_DNA"/>
</dbReference>
<gene>
    <name evidence="2" type="ORF">DCAR_004585</name>
</gene>
<dbReference type="STRING" id="79200.A0A166J9D5"/>
<dbReference type="Pfam" id="PF24750">
    <property type="entry name" value="b-prop_At3g26010-like"/>
    <property type="match status" value="2"/>
</dbReference>
<evidence type="ECO:0000259" key="1">
    <source>
        <dbReference type="PROSITE" id="PS50181"/>
    </source>
</evidence>
<dbReference type="OrthoDB" id="674184at2759"/>
<dbReference type="KEGG" id="dcr:108204239"/>
<dbReference type="InterPro" id="IPR056592">
    <property type="entry name" value="Beta-prop_At3g26010-like"/>
</dbReference>
<dbReference type="OMA" id="HTVCYNG"/>